<protein>
    <recommendedName>
        <fullName evidence="1">Enoyl reductase (ER) domain-containing protein</fullName>
    </recommendedName>
</protein>
<dbReference type="PANTHER" id="PTHR43677:SF4">
    <property type="entry name" value="QUINONE OXIDOREDUCTASE-LIKE PROTEIN 2"/>
    <property type="match status" value="1"/>
</dbReference>
<evidence type="ECO:0000313" key="2">
    <source>
        <dbReference type="EMBL" id="TPX61660.1"/>
    </source>
</evidence>
<dbReference type="Gene3D" id="3.90.180.10">
    <property type="entry name" value="Medium-chain alcohol dehydrogenases, catalytic domain"/>
    <property type="match status" value="1"/>
</dbReference>
<reference evidence="2 3" key="1">
    <citation type="journal article" date="2019" name="Sci. Rep.">
        <title>Comparative genomics of chytrid fungi reveal insights into the obligate biotrophic and pathogenic lifestyle of Synchytrium endobioticum.</title>
        <authorList>
            <person name="van de Vossenberg B.T.L.H."/>
            <person name="Warris S."/>
            <person name="Nguyen H.D.T."/>
            <person name="van Gent-Pelzer M.P.E."/>
            <person name="Joly D.L."/>
            <person name="van de Geest H.C."/>
            <person name="Bonants P.J.M."/>
            <person name="Smith D.S."/>
            <person name="Levesque C.A."/>
            <person name="van der Lee T.A.J."/>
        </authorList>
    </citation>
    <scope>NUCLEOTIDE SEQUENCE [LARGE SCALE GENOMIC DNA]</scope>
    <source>
        <strain evidence="2 3">CBS 809.83</strain>
    </source>
</reference>
<dbReference type="SMART" id="SM00829">
    <property type="entry name" value="PKS_ER"/>
    <property type="match status" value="1"/>
</dbReference>
<keyword evidence="3" id="KW-1185">Reference proteome</keyword>
<sequence length="377" mass="40774">MAASALSTTATTTKVWAVPRTGSLSNLVLQPQPLPAPAAGQVRVAVRAIGLNFADVFCVLGLYTAFQGSLVPGLEFSGVVETDGGDFKKGDRVYGTTRFGAYTTHLNADTRYLRPIPTGWSFAEAAAYPVQTITAYYALKELGVMKPGHTVLVQSAAGGVGLQALRILEAVPDMSVLGVVGNPAKVDFLNKSFPTGSAPRKAWKFISREAGVSFRSQLSTYVAAHEHIRGFDIVLDSVHGPAFQPSYDHLNPCGRYVLFGSASLAPSTISLSPTTLTFYSPMNVVRMLTLAYKFLTRPRLDPMQLVQDNKAIMGYNLIWLYDKLELMSSMYEDLAAMNLRAPHVGHQFAFDKLPDALAFFQTGQSVGKVVITVPEKA</sequence>
<organism evidence="2 3">
    <name type="scientific">Powellomyces hirtus</name>
    <dbReference type="NCBI Taxonomy" id="109895"/>
    <lineage>
        <taxon>Eukaryota</taxon>
        <taxon>Fungi</taxon>
        <taxon>Fungi incertae sedis</taxon>
        <taxon>Chytridiomycota</taxon>
        <taxon>Chytridiomycota incertae sedis</taxon>
        <taxon>Chytridiomycetes</taxon>
        <taxon>Spizellomycetales</taxon>
        <taxon>Powellomycetaceae</taxon>
        <taxon>Powellomyces</taxon>
    </lineage>
</organism>
<accession>A0A507EEQ3</accession>
<dbReference type="GO" id="GO:0016491">
    <property type="term" value="F:oxidoreductase activity"/>
    <property type="evidence" value="ECO:0007669"/>
    <property type="project" value="InterPro"/>
</dbReference>
<dbReference type="GO" id="GO:0005739">
    <property type="term" value="C:mitochondrion"/>
    <property type="evidence" value="ECO:0007669"/>
    <property type="project" value="TreeGrafter"/>
</dbReference>
<proteinExistence type="predicted"/>
<feature type="domain" description="Enoyl reductase (ER)" evidence="1">
    <location>
        <begin position="22"/>
        <end position="371"/>
    </location>
</feature>
<dbReference type="SUPFAM" id="SSF51735">
    <property type="entry name" value="NAD(P)-binding Rossmann-fold domains"/>
    <property type="match status" value="1"/>
</dbReference>
<evidence type="ECO:0000259" key="1">
    <source>
        <dbReference type="SMART" id="SM00829"/>
    </source>
</evidence>
<dbReference type="STRING" id="109895.A0A507EEQ3"/>
<dbReference type="Pfam" id="PF13602">
    <property type="entry name" value="ADH_zinc_N_2"/>
    <property type="match status" value="1"/>
</dbReference>
<dbReference type="AlphaFoldDB" id="A0A507EEQ3"/>
<comment type="caution">
    <text evidence="2">The sequence shown here is derived from an EMBL/GenBank/DDBJ whole genome shotgun (WGS) entry which is preliminary data.</text>
</comment>
<name>A0A507EEQ3_9FUNG</name>
<evidence type="ECO:0000313" key="3">
    <source>
        <dbReference type="Proteomes" id="UP000318582"/>
    </source>
</evidence>
<dbReference type="PANTHER" id="PTHR43677">
    <property type="entry name" value="SHORT-CHAIN DEHYDROGENASE/REDUCTASE"/>
    <property type="match status" value="1"/>
</dbReference>
<dbReference type="InterPro" id="IPR020843">
    <property type="entry name" value="ER"/>
</dbReference>
<dbReference type="EMBL" id="QEAQ01000006">
    <property type="protein sequence ID" value="TPX61660.1"/>
    <property type="molecule type" value="Genomic_DNA"/>
</dbReference>
<gene>
    <name evidence="2" type="ORF">PhCBS80983_g00980</name>
</gene>
<dbReference type="SUPFAM" id="SSF50129">
    <property type="entry name" value="GroES-like"/>
    <property type="match status" value="1"/>
</dbReference>
<dbReference type="InterPro" id="IPR051397">
    <property type="entry name" value="Zn-ADH-like_protein"/>
</dbReference>
<dbReference type="InterPro" id="IPR011032">
    <property type="entry name" value="GroES-like_sf"/>
</dbReference>
<dbReference type="Pfam" id="PF08240">
    <property type="entry name" value="ADH_N"/>
    <property type="match status" value="1"/>
</dbReference>
<dbReference type="InterPro" id="IPR013154">
    <property type="entry name" value="ADH-like_N"/>
</dbReference>
<dbReference type="Proteomes" id="UP000318582">
    <property type="component" value="Unassembled WGS sequence"/>
</dbReference>
<dbReference type="InterPro" id="IPR036291">
    <property type="entry name" value="NAD(P)-bd_dom_sf"/>
</dbReference>